<accession>A0ACC1JGD4</accession>
<comment type="caution">
    <text evidence="1">The sequence shown here is derived from an EMBL/GenBank/DDBJ whole genome shotgun (WGS) entry which is preliminary data.</text>
</comment>
<proteinExistence type="predicted"/>
<reference evidence="1" key="1">
    <citation type="submission" date="2022-07" db="EMBL/GenBank/DDBJ databases">
        <title>Phylogenomic reconstructions and comparative analyses of Kickxellomycotina fungi.</title>
        <authorList>
            <person name="Reynolds N.K."/>
            <person name="Stajich J.E."/>
            <person name="Barry K."/>
            <person name="Grigoriev I.V."/>
            <person name="Crous P."/>
            <person name="Smith M.E."/>
        </authorList>
    </citation>
    <scope>NUCLEOTIDE SEQUENCE</scope>
    <source>
        <strain evidence="1">NRRL 5244</strain>
    </source>
</reference>
<organism evidence="1 2">
    <name type="scientific">Linderina macrospora</name>
    <dbReference type="NCBI Taxonomy" id="4868"/>
    <lineage>
        <taxon>Eukaryota</taxon>
        <taxon>Fungi</taxon>
        <taxon>Fungi incertae sedis</taxon>
        <taxon>Zoopagomycota</taxon>
        <taxon>Kickxellomycotina</taxon>
        <taxon>Kickxellomycetes</taxon>
        <taxon>Kickxellales</taxon>
        <taxon>Kickxellaceae</taxon>
        <taxon>Linderina</taxon>
    </lineage>
</organism>
<sequence>MRWLRNKGAVIQAEPILDYHSVSDFMDIPKNPVFYPPTLQKTLQPVSPASPKAPNPIHAPTRADVKNRPSRILSRFKTMFASKPAGDFHPGNTSFEKDSPTNPAKPRAAHQSKLVARSPLREDSGWPDLRELVGSGVAMRPSQDEHHGSPHTLYSSTRFYTRMRRSTRKWPQFDSPADMSQNSSLVLFESALGLCPRQRRPSRIDVTRVASENPGWSMRHANGTARSVSMIVPSAMSQELSRLAALVAQDSMPGCRVSRGSDVTAISSQGMFSEHDSVGSMSPSQLSACTLEDESLSVEESSADHSSEELACNELVGMPLVETHEGLGTLLRVTRSIRRPHSDDFLQHARITMGTSLGLSVEEDLYEVMCGSSFQREMYIRNSCVDSGLLKSTFDLVKLLPATPQ</sequence>
<keyword evidence="2" id="KW-1185">Reference proteome</keyword>
<gene>
    <name evidence="1" type="ORF">FBU59_000679</name>
</gene>
<protein>
    <submittedName>
        <fullName evidence="1">Uncharacterized protein</fullName>
    </submittedName>
</protein>
<dbReference type="Proteomes" id="UP001150603">
    <property type="component" value="Unassembled WGS sequence"/>
</dbReference>
<evidence type="ECO:0000313" key="2">
    <source>
        <dbReference type="Proteomes" id="UP001150603"/>
    </source>
</evidence>
<dbReference type="EMBL" id="JANBPW010000203">
    <property type="protein sequence ID" value="KAJ1950441.1"/>
    <property type="molecule type" value="Genomic_DNA"/>
</dbReference>
<evidence type="ECO:0000313" key="1">
    <source>
        <dbReference type="EMBL" id="KAJ1950441.1"/>
    </source>
</evidence>
<name>A0ACC1JGD4_9FUNG</name>